<dbReference type="PRINTS" id="PR00003">
    <property type="entry name" value="4DISULPHCORE"/>
</dbReference>
<keyword evidence="1" id="KW-0732">Signal</keyword>
<evidence type="ECO:0000256" key="2">
    <source>
        <dbReference type="ARBA" id="ARBA00023157"/>
    </source>
</evidence>
<dbReference type="PANTHER" id="PTHR19441:SF30">
    <property type="entry name" value="ELAFIN"/>
    <property type="match status" value="1"/>
</dbReference>
<dbReference type="GO" id="GO:0045087">
    <property type="term" value="P:innate immune response"/>
    <property type="evidence" value="ECO:0007669"/>
    <property type="project" value="TreeGrafter"/>
</dbReference>
<evidence type="ECO:0000259" key="4">
    <source>
        <dbReference type="PROSITE" id="PS51390"/>
    </source>
</evidence>
<dbReference type="GO" id="GO:0019731">
    <property type="term" value="P:antibacterial humoral response"/>
    <property type="evidence" value="ECO:0007669"/>
    <property type="project" value="TreeGrafter"/>
</dbReference>
<protein>
    <recommendedName>
        <fullName evidence="4">WAP domain-containing protein</fullName>
    </recommendedName>
</protein>
<dbReference type="InterPro" id="IPR008197">
    <property type="entry name" value="WAP_dom"/>
</dbReference>
<evidence type="ECO:0000256" key="1">
    <source>
        <dbReference type="ARBA" id="ARBA00022729"/>
    </source>
</evidence>
<dbReference type="PANTHER" id="PTHR19441">
    <property type="entry name" value="WHEY ACDIC PROTEIN WAP"/>
    <property type="match status" value="1"/>
</dbReference>
<dbReference type="InterPro" id="IPR036645">
    <property type="entry name" value="Elafin-like_sf"/>
</dbReference>
<organism evidence="5 6">
    <name type="scientific">Otus sunia</name>
    <name type="common">Oriental scops-owl</name>
    <dbReference type="NCBI Taxonomy" id="257818"/>
    <lineage>
        <taxon>Eukaryota</taxon>
        <taxon>Metazoa</taxon>
        <taxon>Chordata</taxon>
        <taxon>Craniata</taxon>
        <taxon>Vertebrata</taxon>
        <taxon>Euteleostomi</taxon>
        <taxon>Archelosauria</taxon>
        <taxon>Archosauria</taxon>
        <taxon>Dinosauria</taxon>
        <taxon>Saurischia</taxon>
        <taxon>Theropoda</taxon>
        <taxon>Coelurosauria</taxon>
        <taxon>Aves</taxon>
        <taxon>Neognathae</taxon>
        <taxon>Neoaves</taxon>
        <taxon>Telluraves</taxon>
        <taxon>Strigiformes</taxon>
        <taxon>Strigidae</taxon>
        <taxon>Otus</taxon>
    </lineage>
</organism>
<evidence type="ECO:0000256" key="3">
    <source>
        <dbReference type="SAM" id="MobiDB-lite"/>
    </source>
</evidence>
<keyword evidence="6" id="KW-1185">Reference proteome</keyword>
<dbReference type="SMART" id="SM00217">
    <property type="entry name" value="WAP"/>
    <property type="match status" value="2"/>
</dbReference>
<keyword evidence="2" id="KW-1015">Disulfide bond</keyword>
<dbReference type="GO" id="GO:0005615">
    <property type="term" value="C:extracellular space"/>
    <property type="evidence" value="ECO:0007669"/>
    <property type="project" value="TreeGrafter"/>
</dbReference>
<dbReference type="PROSITE" id="PS51390">
    <property type="entry name" value="WAP"/>
    <property type="match status" value="1"/>
</dbReference>
<sequence>MHAPGTARGHPTATPWPPRSHASGGTAAPLGCPAHGGGAPHPSLSLHVPARAGLCPPAADGVGVAECLLPCLQDGDCPPSQKCCLQGCGRACPKPGECPVAQPGPCRERCRGDSDCPDVQKCCNSSCGRQDMICPHPSFHSSSAFRASDEHPRPQLRAAT</sequence>
<accession>A0A8C8E552</accession>
<evidence type="ECO:0000313" key="6">
    <source>
        <dbReference type="Proteomes" id="UP000694552"/>
    </source>
</evidence>
<dbReference type="Proteomes" id="UP000694552">
    <property type="component" value="Unplaced"/>
</dbReference>
<reference evidence="5" key="2">
    <citation type="submission" date="2025-09" db="UniProtKB">
        <authorList>
            <consortium name="Ensembl"/>
        </authorList>
    </citation>
    <scope>IDENTIFICATION</scope>
</reference>
<feature type="domain" description="WAP" evidence="4">
    <location>
        <begin position="91"/>
        <end position="138"/>
    </location>
</feature>
<dbReference type="AlphaFoldDB" id="A0A8C8E552"/>
<dbReference type="GO" id="GO:0004867">
    <property type="term" value="F:serine-type endopeptidase inhibitor activity"/>
    <property type="evidence" value="ECO:0007669"/>
    <property type="project" value="TreeGrafter"/>
</dbReference>
<dbReference type="SUPFAM" id="SSF57256">
    <property type="entry name" value="Elafin-like"/>
    <property type="match status" value="2"/>
</dbReference>
<dbReference type="InterPro" id="IPR050514">
    <property type="entry name" value="WAP_four-disulfide_core"/>
</dbReference>
<feature type="region of interest" description="Disordered" evidence="3">
    <location>
        <begin position="1"/>
        <end position="32"/>
    </location>
</feature>
<dbReference type="Ensembl" id="ENSOSUT00000001918.1">
    <property type="protein sequence ID" value="ENSOSUP00000001881.1"/>
    <property type="gene ID" value="ENSOSUG00000001361.1"/>
</dbReference>
<dbReference type="Gene3D" id="4.10.75.10">
    <property type="entry name" value="Elafin-like"/>
    <property type="match status" value="2"/>
</dbReference>
<reference evidence="5" key="1">
    <citation type="submission" date="2025-08" db="UniProtKB">
        <authorList>
            <consortium name="Ensembl"/>
        </authorList>
    </citation>
    <scope>IDENTIFICATION</scope>
</reference>
<dbReference type="Pfam" id="PF00095">
    <property type="entry name" value="WAP"/>
    <property type="match status" value="1"/>
</dbReference>
<name>A0A8C8E552_9STRI</name>
<dbReference type="CDD" id="cd00199">
    <property type="entry name" value="WAP"/>
    <property type="match status" value="1"/>
</dbReference>
<evidence type="ECO:0000313" key="5">
    <source>
        <dbReference type="Ensembl" id="ENSOSUP00000001881.1"/>
    </source>
</evidence>
<proteinExistence type="predicted"/>